<feature type="compositionally biased region" description="Polar residues" evidence="7">
    <location>
        <begin position="1348"/>
        <end position="1360"/>
    </location>
</feature>
<reference evidence="8 9" key="1">
    <citation type="journal article" date="2018" name="Mol. Biol. Evol.">
        <title>Broad Genomic Sampling Reveals a Smut Pathogenic Ancestry of the Fungal Clade Ustilaginomycotina.</title>
        <authorList>
            <person name="Kijpornyongpan T."/>
            <person name="Mondo S.J."/>
            <person name="Barry K."/>
            <person name="Sandor L."/>
            <person name="Lee J."/>
            <person name="Lipzen A."/>
            <person name="Pangilinan J."/>
            <person name="LaButti K."/>
            <person name="Hainaut M."/>
            <person name="Henrissat B."/>
            <person name="Grigoriev I.V."/>
            <person name="Spatafora J.W."/>
            <person name="Aime M.C."/>
        </authorList>
    </citation>
    <scope>NUCLEOTIDE SEQUENCE [LARGE SCALE GENOMIC DNA]</scope>
    <source>
        <strain evidence="8 9">MCA 5214</strain>
    </source>
</reference>
<feature type="compositionally biased region" description="Polar residues" evidence="7">
    <location>
        <begin position="16"/>
        <end position="27"/>
    </location>
</feature>
<dbReference type="Gene3D" id="2.120.10.80">
    <property type="entry name" value="Kelch-type beta propeller"/>
    <property type="match status" value="2"/>
</dbReference>
<feature type="compositionally biased region" description="Low complexity" evidence="7">
    <location>
        <begin position="62"/>
        <end position="78"/>
    </location>
</feature>
<dbReference type="SUPFAM" id="SSF117281">
    <property type="entry name" value="Kelch motif"/>
    <property type="match status" value="1"/>
</dbReference>
<feature type="compositionally biased region" description="Low complexity" evidence="7">
    <location>
        <begin position="1562"/>
        <end position="1571"/>
    </location>
</feature>
<feature type="compositionally biased region" description="Gly residues" evidence="7">
    <location>
        <begin position="1614"/>
        <end position="1625"/>
    </location>
</feature>
<feature type="compositionally biased region" description="Polar residues" evidence="7">
    <location>
        <begin position="635"/>
        <end position="656"/>
    </location>
</feature>
<evidence type="ECO:0000256" key="2">
    <source>
        <dbReference type="ARBA" id="ARBA00022441"/>
    </source>
</evidence>
<evidence type="ECO:0000256" key="1">
    <source>
        <dbReference type="ARBA" id="ARBA00004496"/>
    </source>
</evidence>
<feature type="compositionally biased region" description="Low complexity" evidence="7">
    <location>
        <begin position="583"/>
        <end position="602"/>
    </location>
</feature>
<organism evidence="8 9">
    <name type="scientific">Jaminaea rosea</name>
    <dbReference type="NCBI Taxonomy" id="1569628"/>
    <lineage>
        <taxon>Eukaryota</taxon>
        <taxon>Fungi</taxon>
        <taxon>Dikarya</taxon>
        <taxon>Basidiomycota</taxon>
        <taxon>Ustilaginomycotina</taxon>
        <taxon>Exobasidiomycetes</taxon>
        <taxon>Microstromatales</taxon>
        <taxon>Microstromatales incertae sedis</taxon>
        <taxon>Jaminaea</taxon>
    </lineage>
</organism>
<dbReference type="GO" id="GO:0051285">
    <property type="term" value="C:cell cortex of cell tip"/>
    <property type="evidence" value="ECO:0007669"/>
    <property type="project" value="TreeGrafter"/>
</dbReference>
<evidence type="ECO:0000256" key="3">
    <source>
        <dbReference type="ARBA" id="ARBA00022490"/>
    </source>
</evidence>
<evidence type="ECO:0000313" key="8">
    <source>
        <dbReference type="EMBL" id="PWN27111.1"/>
    </source>
</evidence>
<keyword evidence="4" id="KW-0677">Repeat</keyword>
<dbReference type="EMBL" id="KZ819669">
    <property type="protein sequence ID" value="PWN27111.1"/>
    <property type="molecule type" value="Genomic_DNA"/>
</dbReference>
<keyword evidence="3" id="KW-0963">Cytoplasm</keyword>
<dbReference type="FunFam" id="2.120.10.80:FF:000049">
    <property type="entry name" value="Cell polarity protein (Tea1)"/>
    <property type="match status" value="1"/>
</dbReference>
<feature type="compositionally biased region" description="Polar residues" evidence="7">
    <location>
        <begin position="1572"/>
        <end position="1585"/>
    </location>
</feature>
<evidence type="ECO:0000256" key="7">
    <source>
        <dbReference type="SAM" id="MobiDB-lite"/>
    </source>
</evidence>
<proteinExistence type="predicted"/>
<feature type="compositionally biased region" description="Low complexity" evidence="7">
    <location>
        <begin position="657"/>
        <end position="667"/>
    </location>
</feature>
<name>A0A316US10_9BASI</name>
<sequence length="1625" mass="173272">MAIFGKKKDKGDKENSSAGTQSPSIDGTQGAVGPRAGSAGPRQASREVTPGAAGSLNGHNTSGSLSGIGISGIPQPGSYMGGVGQGGPPGAGGYAAQPGPNGPVRQPGSTGVMPGAASGFKFGGPPQQGQAPSGIPQPGSVRSRKISQDVGGGGEQQGSSMAGGMGPGSTMMSQGGSQSGLPPSSTGGPPNLGGSGSGGDRGRQNVVYPWSQRSITMNPPRYLDDSRQGPPGAVSPSPFPRYGHAANSAASPSGEVYLFGGLVRESVKNDLYTVHVDKVSQPAPSATSPTSPAANINGASATLVQTTGEIPPPRVGHATVLVSNVLILWGGDTKIRADDKQDEGLYLLNLSTREWTRVKSDDPNAGPVGRYGHTVSIVGSRFYVFGGQVDGTFMNDLWSFDLNSLKGTPTWEQLRPATADVPPRRTGHASVTYKDKIFVFGGTDGQYHYNDTWCYDVATNTWKELSCIGYIPVPREGHATCLVDDVMYIFGGRGVDGRDLGDLASFKISNQRWYMFANMGPAPSGRSGHVLTTYQSKVLVLGGESFTGGKPDDPSVVYVLDTAKIKYPPDNRAATAGRKTSLQGGSMPPGVGSQPVSPSQSQDPTRAVSPQQRAMSPIQQQQQQQNTAPNGLVSMMQSTESAKPSPQDATRAFSPTQQQPQLQQQPQSGSMRMAGGPPPPSQFQSTGQRIVSPTGAPAPYNGPRSQRSIENMRNQGAISPTSAFAPRSINGTMDRSASPSSSGVQDGFHYGRGSDVASNGYVPPRGELEAMRKREAWMKAALVLANKKGFIAPDELEMPDGTSASARDSQLDLEALDTGADGSDKDKVLRALIGLKSQLSAAKATIAQQNQSESDRVSEADRGRLAALQEAAFFRAKLYALEKGEVGEATRLDRERAAHSERQLSDALRESAELERQIQSMREDLKLEQNLRSSAEERLSDTAKRAMSAEAAQMRAYDELAMLQKRSYGQETQLREHQEQNAQLASLVARHRSDHETARGQLDEATSSLRQHALSFTQLQAALQAAETRAKEHERLHFQHRDVSTQHQDTINRLRSALDAKTAEADNHAARVADLESLANTHKSEAEAHRGALNGHLTQLIAMQQRSVSRGPSSEVPEHIQDKMAALETEAEQLRQLHSQSRSAADTASSALQDLRDRNLALEKQHSGLRTELSAMRSQLAIALQEVARLKDQGSSKDVEVRDRARALEAAQLRDSLLRQYIADRGLDVPGDEQLSAKGGFADKRIRELESEVDAKAKEAQESQQRLREATSRIDELSRSGISGSGGNDEELERRAELAERELADATSSYRERMSQLESDYQTAVQFVKGSEKMLRRMKDELTKYKTENASLQSELATTRSGAGASSSNMDGTTGSSAGGSHEEAAKDIEALRTRLVDVSQQAEETAAENRDLERKLAALIAEQKDFHDRSRQREDHQIDHSRRAAELEGEVSRLRKEVHEMLALNQHLSSELKAAGSSTTGVNGSGAGSARDLAGLGGAGGANDYSSLTSHNEQLRSENEGLARRLQETEDKLGLLLGRIESSVDEDDLRGGPQHSGMDGAAGTAGAAGTPSMNSSAHDGSIATSGGGNGQRFSITSELERWEKDQQQAQAGVGRGSVDGYGVP</sequence>
<feature type="compositionally biased region" description="Low complexity" evidence="7">
    <location>
        <begin position="123"/>
        <end position="139"/>
    </location>
</feature>
<gene>
    <name evidence="8" type="ORF">BDZ90DRAFT_220990</name>
</gene>
<feature type="compositionally biased region" description="Low complexity" evidence="7">
    <location>
        <begin position="168"/>
        <end position="189"/>
    </location>
</feature>
<dbReference type="RefSeq" id="XP_025361723.1">
    <property type="nucleotide sequence ID" value="XM_025504455.1"/>
</dbReference>
<feature type="compositionally biased region" description="Polar residues" evidence="7">
    <location>
        <begin position="703"/>
        <end position="722"/>
    </location>
</feature>
<dbReference type="GeneID" id="37026278"/>
<feature type="coiled-coil region" evidence="6">
    <location>
        <begin position="897"/>
        <end position="938"/>
    </location>
</feature>
<feature type="region of interest" description="Disordered" evidence="7">
    <location>
        <begin position="1252"/>
        <end position="1316"/>
    </location>
</feature>
<feature type="region of interest" description="Disordered" evidence="7">
    <location>
        <begin position="1545"/>
        <end position="1625"/>
    </location>
</feature>
<feature type="region of interest" description="Disordered" evidence="7">
    <location>
        <begin position="569"/>
        <end position="744"/>
    </location>
</feature>
<feature type="compositionally biased region" description="Basic and acidic residues" evidence="7">
    <location>
        <begin position="1252"/>
        <end position="1278"/>
    </location>
</feature>
<dbReference type="Pfam" id="PF24681">
    <property type="entry name" value="Kelch_KLHDC2_KLHL20_DRC7"/>
    <property type="match status" value="1"/>
</dbReference>
<feature type="compositionally biased region" description="Polar residues" evidence="7">
    <location>
        <begin position="682"/>
        <end position="691"/>
    </location>
</feature>
<keyword evidence="9" id="KW-1185">Reference proteome</keyword>
<dbReference type="GO" id="GO:0061245">
    <property type="term" value="P:establishment or maintenance of bipolar cell polarity"/>
    <property type="evidence" value="ECO:0007669"/>
    <property type="project" value="TreeGrafter"/>
</dbReference>
<feature type="region of interest" description="Disordered" evidence="7">
    <location>
        <begin position="1"/>
        <end position="240"/>
    </location>
</feature>
<dbReference type="STRING" id="1569628.A0A316US10"/>
<feature type="compositionally biased region" description="Basic and acidic residues" evidence="7">
    <location>
        <begin position="1292"/>
        <end position="1315"/>
    </location>
</feature>
<feature type="compositionally biased region" description="Low complexity" evidence="7">
    <location>
        <begin position="94"/>
        <end position="103"/>
    </location>
</feature>
<feature type="compositionally biased region" description="Gly residues" evidence="7">
    <location>
        <begin position="150"/>
        <end position="167"/>
    </location>
</feature>
<protein>
    <recommendedName>
        <fullName evidence="10">Galactose oxidase</fullName>
    </recommendedName>
</protein>
<evidence type="ECO:0008006" key="10">
    <source>
        <dbReference type="Google" id="ProtNLM"/>
    </source>
</evidence>
<dbReference type="PANTHER" id="PTHR23244">
    <property type="entry name" value="KELCH REPEAT DOMAIN"/>
    <property type="match status" value="1"/>
</dbReference>
<dbReference type="InterPro" id="IPR015915">
    <property type="entry name" value="Kelch-typ_b-propeller"/>
</dbReference>
<dbReference type="Proteomes" id="UP000245884">
    <property type="component" value="Unassembled WGS sequence"/>
</dbReference>
<evidence type="ECO:0000313" key="9">
    <source>
        <dbReference type="Proteomes" id="UP000245884"/>
    </source>
</evidence>
<feature type="compositionally biased region" description="Polar residues" evidence="7">
    <location>
        <begin position="608"/>
        <end position="618"/>
    </location>
</feature>
<dbReference type="OrthoDB" id="45365at2759"/>
<feature type="coiled-coil region" evidence="6">
    <location>
        <begin position="1124"/>
        <end position="1193"/>
    </location>
</feature>
<feature type="region of interest" description="Disordered" evidence="7">
    <location>
        <begin position="1426"/>
        <end position="1446"/>
    </location>
</feature>
<feature type="region of interest" description="Disordered" evidence="7">
    <location>
        <begin position="1345"/>
        <end position="1389"/>
    </location>
</feature>
<keyword evidence="2" id="KW-0880">Kelch repeat</keyword>
<feature type="compositionally biased region" description="Polar residues" evidence="7">
    <location>
        <begin position="729"/>
        <end position="744"/>
    </location>
</feature>
<dbReference type="SUPFAM" id="SSF57997">
    <property type="entry name" value="Tropomyosin"/>
    <property type="match status" value="1"/>
</dbReference>
<evidence type="ECO:0000256" key="5">
    <source>
        <dbReference type="ARBA" id="ARBA00023054"/>
    </source>
</evidence>
<comment type="subcellular location">
    <subcellularLocation>
        <location evidence="1">Cytoplasm</location>
    </subcellularLocation>
</comment>
<dbReference type="PANTHER" id="PTHR23244:SF456">
    <property type="entry name" value="MULTIPLE EPIDERMAL GROWTH FACTOR-LIKE DOMAINS PROTEIN 8"/>
    <property type="match status" value="1"/>
</dbReference>
<evidence type="ECO:0000256" key="6">
    <source>
        <dbReference type="SAM" id="Coils"/>
    </source>
</evidence>
<feature type="coiled-coil region" evidence="6">
    <location>
        <begin position="974"/>
        <end position="1078"/>
    </location>
</feature>
<keyword evidence="5 6" id="KW-0175">Coiled coil</keyword>
<evidence type="ECO:0000256" key="4">
    <source>
        <dbReference type="ARBA" id="ARBA00022737"/>
    </source>
</evidence>
<feature type="compositionally biased region" description="Gly residues" evidence="7">
    <location>
        <begin position="79"/>
        <end position="93"/>
    </location>
</feature>
<accession>A0A316US10</accession>
<feature type="compositionally biased region" description="Gly residues" evidence="7">
    <location>
        <begin position="190"/>
        <end position="199"/>
    </location>
</feature>